<gene>
    <name evidence="7" type="ORF">AUK13_02895</name>
</gene>
<keyword evidence="3 5" id="KW-1133">Transmembrane helix</keyword>
<dbReference type="PANTHER" id="PTHR37422:SF13">
    <property type="entry name" value="LIPOPOLYSACCHARIDE BIOSYNTHESIS PROTEIN PA4999-RELATED"/>
    <property type="match status" value="1"/>
</dbReference>
<proteinExistence type="predicted"/>
<comment type="caution">
    <text evidence="7">The sequence shown here is derived from an EMBL/GenBank/DDBJ whole genome shotgun (WGS) entry which is preliminary data.</text>
</comment>
<feature type="transmembrane region" description="Helical" evidence="5">
    <location>
        <begin position="127"/>
        <end position="149"/>
    </location>
</feature>
<protein>
    <recommendedName>
        <fullName evidence="6">O-antigen ligase-related domain-containing protein</fullName>
    </recommendedName>
</protein>
<evidence type="ECO:0000313" key="8">
    <source>
        <dbReference type="Proteomes" id="UP000183922"/>
    </source>
</evidence>
<feature type="transmembrane region" description="Helical" evidence="5">
    <location>
        <begin position="12"/>
        <end position="31"/>
    </location>
</feature>
<dbReference type="Proteomes" id="UP000183922">
    <property type="component" value="Unassembled WGS sequence"/>
</dbReference>
<feature type="domain" description="O-antigen ligase-related" evidence="6">
    <location>
        <begin position="226"/>
        <end position="373"/>
    </location>
</feature>
<feature type="transmembrane region" description="Helical" evidence="5">
    <location>
        <begin position="43"/>
        <end position="65"/>
    </location>
</feature>
<evidence type="ECO:0000259" key="6">
    <source>
        <dbReference type="Pfam" id="PF04932"/>
    </source>
</evidence>
<evidence type="ECO:0000256" key="4">
    <source>
        <dbReference type="ARBA" id="ARBA00023136"/>
    </source>
</evidence>
<feature type="transmembrane region" description="Helical" evidence="5">
    <location>
        <begin position="216"/>
        <end position="234"/>
    </location>
</feature>
<feature type="transmembrane region" description="Helical" evidence="5">
    <location>
        <begin position="77"/>
        <end position="96"/>
    </location>
</feature>
<feature type="transmembrane region" description="Helical" evidence="5">
    <location>
        <begin position="356"/>
        <end position="379"/>
    </location>
</feature>
<comment type="subcellular location">
    <subcellularLocation>
        <location evidence="1">Membrane</location>
        <topology evidence="1">Multi-pass membrane protein</topology>
    </subcellularLocation>
</comment>
<dbReference type="InterPro" id="IPR007016">
    <property type="entry name" value="O-antigen_ligase-rel_domated"/>
</dbReference>
<evidence type="ECO:0000256" key="3">
    <source>
        <dbReference type="ARBA" id="ARBA00022989"/>
    </source>
</evidence>
<feature type="transmembrane region" description="Helical" evidence="5">
    <location>
        <begin position="391"/>
        <end position="409"/>
    </location>
</feature>
<evidence type="ECO:0000256" key="2">
    <source>
        <dbReference type="ARBA" id="ARBA00022692"/>
    </source>
</evidence>
<dbReference type="EMBL" id="MNYR01000047">
    <property type="protein sequence ID" value="OIP55346.1"/>
    <property type="molecule type" value="Genomic_DNA"/>
</dbReference>
<keyword evidence="4 5" id="KW-0472">Membrane</keyword>
<dbReference type="GO" id="GO:0016020">
    <property type="term" value="C:membrane"/>
    <property type="evidence" value="ECO:0007669"/>
    <property type="project" value="UniProtKB-SubCell"/>
</dbReference>
<evidence type="ECO:0000256" key="5">
    <source>
        <dbReference type="SAM" id="Phobius"/>
    </source>
</evidence>
<feature type="transmembrane region" description="Helical" evidence="5">
    <location>
        <begin position="102"/>
        <end position="120"/>
    </location>
</feature>
<evidence type="ECO:0000256" key="1">
    <source>
        <dbReference type="ARBA" id="ARBA00004141"/>
    </source>
</evidence>
<sequence>MNKLLKLSKKLPEYLFYLFVFLLPWQTRWIFHDSFYQGEVFEYWRMSLYSFDIILIILLLYYLIAELKNLTVKKLRIFNIALLSYCLIVLLSVIWADEKLIAWYWGVRMFLGCGLFYLIQKIDFSRLRLAIVVVIAGAIQGLLGIWQFLNQNVWQSKWLGMAGQSARDLGASVVEFGLERWLRAYGSWPHPNIYGAFLVLSFIGVIYLVTKIKDKYHQLFLVFSSSFIALGILFSYSRAAWLGFGLVFIAGIIWLCKTVKDEWLKKFIKWLWLYLFLLLVLFTLATWPIVKTRLHLGETARLETTSNMERAAGYRVAKEIIKDNFLLGVGVGNYANELKERYPDEKVWDIQPVHNILLIIFGELGIIGFLIVILLNCYIVKLLFKKRDWSYLSLLFIVYCLLFFDHFWWTLSSGLYVLWLVMGLVFKEHKEIDIR</sequence>
<feature type="transmembrane region" description="Helical" evidence="5">
    <location>
        <begin position="271"/>
        <end position="290"/>
    </location>
</feature>
<accession>A0A1J5FCU5</accession>
<dbReference type="STRING" id="1805236.AUK13_02895"/>
<feature type="transmembrane region" description="Helical" evidence="5">
    <location>
        <begin position="191"/>
        <end position="209"/>
    </location>
</feature>
<evidence type="ECO:0000313" key="7">
    <source>
        <dbReference type="EMBL" id="OIP55346.1"/>
    </source>
</evidence>
<dbReference type="InterPro" id="IPR051533">
    <property type="entry name" value="WaaL-like"/>
</dbReference>
<dbReference type="PANTHER" id="PTHR37422">
    <property type="entry name" value="TEICHURONIC ACID BIOSYNTHESIS PROTEIN TUAE"/>
    <property type="match status" value="1"/>
</dbReference>
<dbReference type="AlphaFoldDB" id="A0A1J5FCU5"/>
<organism evidence="7 8">
    <name type="scientific">Candidatus Kuenenbacteria bacterium CG2_30_39_24</name>
    <dbReference type="NCBI Taxonomy" id="1805236"/>
    <lineage>
        <taxon>Bacteria</taxon>
        <taxon>Candidatus Kueneniibacteriota</taxon>
    </lineage>
</organism>
<keyword evidence="2 5" id="KW-0812">Transmembrane</keyword>
<feature type="transmembrane region" description="Helical" evidence="5">
    <location>
        <begin position="240"/>
        <end position="259"/>
    </location>
</feature>
<dbReference type="Pfam" id="PF04932">
    <property type="entry name" value="Wzy_C"/>
    <property type="match status" value="1"/>
</dbReference>
<name>A0A1J5FCU5_9BACT</name>
<reference evidence="7 8" key="1">
    <citation type="journal article" date="2016" name="Environ. Microbiol.">
        <title>Genomic resolution of a cold subsurface aquifer community provides metabolic insights for novel microbes adapted to high CO concentrations.</title>
        <authorList>
            <person name="Probst A.J."/>
            <person name="Castelle C.J."/>
            <person name="Singh A."/>
            <person name="Brown C.T."/>
            <person name="Anantharaman K."/>
            <person name="Sharon I."/>
            <person name="Hug L.A."/>
            <person name="Burstein D."/>
            <person name="Emerson J.B."/>
            <person name="Thomas B.C."/>
            <person name="Banfield J.F."/>
        </authorList>
    </citation>
    <scope>NUCLEOTIDE SEQUENCE [LARGE SCALE GENOMIC DNA]</scope>
    <source>
        <strain evidence="7">CG2_30_39_24</strain>
    </source>
</reference>